<feature type="region of interest" description="Disordered" evidence="1">
    <location>
        <begin position="20"/>
        <end position="131"/>
    </location>
</feature>
<organism evidence="2 3">
    <name type="scientific">Lepidopterella palustris CBS 459.81</name>
    <dbReference type="NCBI Taxonomy" id="1314670"/>
    <lineage>
        <taxon>Eukaryota</taxon>
        <taxon>Fungi</taxon>
        <taxon>Dikarya</taxon>
        <taxon>Ascomycota</taxon>
        <taxon>Pezizomycotina</taxon>
        <taxon>Dothideomycetes</taxon>
        <taxon>Pleosporomycetidae</taxon>
        <taxon>Mytilinidiales</taxon>
        <taxon>Argynnaceae</taxon>
        <taxon>Lepidopterella</taxon>
    </lineage>
</organism>
<evidence type="ECO:0000313" key="2">
    <source>
        <dbReference type="EMBL" id="OCK74040.1"/>
    </source>
</evidence>
<feature type="compositionally biased region" description="Basic and acidic residues" evidence="1">
    <location>
        <begin position="89"/>
        <end position="98"/>
    </location>
</feature>
<accession>A0A8E2DYQ5</accession>
<dbReference type="AlphaFoldDB" id="A0A8E2DYQ5"/>
<proteinExistence type="predicted"/>
<keyword evidence="3" id="KW-1185">Reference proteome</keyword>
<evidence type="ECO:0000313" key="3">
    <source>
        <dbReference type="Proteomes" id="UP000250266"/>
    </source>
</evidence>
<name>A0A8E2DYQ5_9PEZI</name>
<reference evidence="2 3" key="1">
    <citation type="journal article" date="2016" name="Nat. Commun.">
        <title>Ectomycorrhizal ecology is imprinted in the genome of the dominant symbiotic fungus Cenococcum geophilum.</title>
        <authorList>
            <consortium name="DOE Joint Genome Institute"/>
            <person name="Peter M."/>
            <person name="Kohler A."/>
            <person name="Ohm R.A."/>
            <person name="Kuo A."/>
            <person name="Krutzmann J."/>
            <person name="Morin E."/>
            <person name="Arend M."/>
            <person name="Barry K.W."/>
            <person name="Binder M."/>
            <person name="Choi C."/>
            <person name="Clum A."/>
            <person name="Copeland A."/>
            <person name="Grisel N."/>
            <person name="Haridas S."/>
            <person name="Kipfer T."/>
            <person name="LaButti K."/>
            <person name="Lindquist E."/>
            <person name="Lipzen A."/>
            <person name="Maire R."/>
            <person name="Meier B."/>
            <person name="Mihaltcheva S."/>
            <person name="Molinier V."/>
            <person name="Murat C."/>
            <person name="Poggeler S."/>
            <person name="Quandt C.A."/>
            <person name="Sperisen C."/>
            <person name="Tritt A."/>
            <person name="Tisserant E."/>
            <person name="Crous P.W."/>
            <person name="Henrissat B."/>
            <person name="Nehls U."/>
            <person name="Egli S."/>
            <person name="Spatafora J.W."/>
            <person name="Grigoriev I.V."/>
            <person name="Martin F.M."/>
        </authorList>
    </citation>
    <scope>NUCLEOTIDE SEQUENCE [LARGE SCALE GENOMIC DNA]</scope>
    <source>
        <strain evidence="2 3">CBS 459.81</strain>
    </source>
</reference>
<dbReference type="Proteomes" id="UP000250266">
    <property type="component" value="Unassembled WGS sequence"/>
</dbReference>
<dbReference type="EMBL" id="KV745577">
    <property type="protein sequence ID" value="OCK74040.1"/>
    <property type="molecule type" value="Genomic_DNA"/>
</dbReference>
<protein>
    <submittedName>
        <fullName evidence="2">Uncharacterized protein</fullName>
    </submittedName>
</protein>
<feature type="compositionally biased region" description="Low complexity" evidence="1">
    <location>
        <begin position="21"/>
        <end position="43"/>
    </location>
</feature>
<gene>
    <name evidence="2" type="ORF">K432DRAFT_387053</name>
</gene>
<evidence type="ECO:0000256" key="1">
    <source>
        <dbReference type="SAM" id="MobiDB-lite"/>
    </source>
</evidence>
<sequence>MTNPKSAANAWAKIKPKLFGNSASAPATPSNPATAKPAGTKTTTPRKPKANPQTVAKEEDESGESGETPDANGTEKMPKKTNSPRKRKPVADKEEGGSPKKKGRKTKKAVEAEAEAEANVPANDDSITNISEATTLIRSDVAAEDAEEEN</sequence>